<evidence type="ECO:0000313" key="2">
    <source>
        <dbReference type="EMBL" id="KAK7485056.1"/>
    </source>
</evidence>
<gene>
    <name evidence="2" type="ORF">BaRGS_00023695</name>
</gene>
<feature type="non-terminal residue" evidence="2">
    <location>
        <position position="1"/>
    </location>
</feature>
<feature type="compositionally biased region" description="Basic and acidic residues" evidence="1">
    <location>
        <begin position="89"/>
        <end position="100"/>
    </location>
</feature>
<organism evidence="2 3">
    <name type="scientific">Batillaria attramentaria</name>
    <dbReference type="NCBI Taxonomy" id="370345"/>
    <lineage>
        <taxon>Eukaryota</taxon>
        <taxon>Metazoa</taxon>
        <taxon>Spiralia</taxon>
        <taxon>Lophotrochozoa</taxon>
        <taxon>Mollusca</taxon>
        <taxon>Gastropoda</taxon>
        <taxon>Caenogastropoda</taxon>
        <taxon>Sorbeoconcha</taxon>
        <taxon>Cerithioidea</taxon>
        <taxon>Batillariidae</taxon>
        <taxon>Batillaria</taxon>
    </lineage>
</organism>
<reference evidence="2 3" key="1">
    <citation type="journal article" date="2023" name="Sci. Data">
        <title>Genome assembly of the Korean intertidal mud-creeper Batillaria attramentaria.</title>
        <authorList>
            <person name="Patra A.K."/>
            <person name="Ho P.T."/>
            <person name="Jun S."/>
            <person name="Lee S.J."/>
            <person name="Kim Y."/>
            <person name="Won Y.J."/>
        </authorList>
    </citation>
    <scope>NUCLEOTIDE SEQUENCE [LARGE SCALE GENOMIC DNA]</scope>
    <source>
        <strain evidence="2">Wonlab-2016</strain>
    </source>
</reference>
<dbReference type="AlphaFoldDB" id="A0ABD0KD98"/>
<feature type="compositionally biased region" description="Low complexity" evidence="1">
    <location>
        <begin position="146"/>
        <end position="180"/>
    </location>
</feature>
<dbReference type="Proteomes" id="UP001519460">
    <property type="component" value="Unassembled WGS sequence"/>
</dbReference>
<evidence type="ECO:0000256" key="1">
    <source>
        <dbReference type="SAM" id="MobiDB-lite"/>
    </source>
</evidence>
<evidence type="ECO:0000313" key="3">
    <source>
        <dbReference type="Proteomes" id="UP001519460"/>
    </source>
</evidence>
<accession>A0ABD0KD98</accession>
<comment type="caution">
    <text evidence="2">The sequence shown here is derived from an EMBL/GenBank/DDBJ whole genome shotgun (WGS) entry which is preliminary data.</text>
</comment>
<feature type="region of interest" description="Disordered" evidence="1">
    <location>
        <begin position="87"/>
        <end position="196"/>
    </location>
</feature>
<keyword evidence="3" id="KW-1185">Reference proteome</keyword>
<proteinExistence type="predicted"/>
<protein>
    <submittedName>
        <fullName evidence="2">Uncharacterized protein</fullName>
    </submittedName>
</protein>
<sequence>GRGRSAIVSGDLFRRGSPSSVIIDVCAPEEKLKRSDRQCRHGSDGEVIGDLQYSSVCAGGQIERASWENPAPNKHKMSFFKFWGKKGKSKEDLDAKKKEEEDAEAEKRRLRHSLSISRSGRFKQKKRERGGILERPELFGMEGEYTQQTANSETSSSASTSSAVSSSSSTTATNSRSQQNAYRDAHNMGTGRHVAT</sequence>
<name>A0ABD0KD98_9CAEN</name>
<dbReference type="EMBL" id="JACVVK020000200">
    <property type="protein sequence ID" value="KAK7485056.1"/>
    <property type="molecule type" value="Genomic_DNA"/>
</dbReference>